<proteinExistence type="predicted"/>
<keyword evidence="2" id="KW-1185">Reference proteome</keyword>
<evidence type="ECO:0000313" key="1">
    <source>
        <dbReference type="EMBL" id="OAQ22608.1"/>
    </source>
</evidence>
<gene>
    <name evidence="1" type="ORF">K457DRAFT_84592</name>
</gene>
<feature type="non-terminal residue" evidence="1">
    <location>
        <position position="1"/>
    </location>
</feature>
<dbReference type="AlphaFoldDB" id="A0A197JC63"/>
<dbReference type="EMBL" id="KV442152">
    <property type="protein sequence ID" value="OAQ22608.1"/>
    <property type="molecule type" value="Genomic_DNA"/>
</dbReference>
<reference evidence="1 2" key="1">
    <citation type="submission" date="2016-05" db="EMBL/GenBank/DDBJ databases">
        <title>Genome sequencing reveals origins of a unique bacterial endosymbiosis in the earliest lineages of terrestrial Fungi.</title>
        <authorList>
            <consortium name="DOE Joint Genome Institute"/>
            <person name="Uehling J."/>
            <person name="Gryganskyi A."/>
            <person name="Hameed K."/>
            <person name="Tschaplinski T."/>
            <person name="Misztal P."/>
            <person name="Wu S."/>
            <person name="Desiro A."/>
            <person name="Vande Pol N."/>
            <person name="Du Z.-Y."/>
            <person name="Zienkiewicz A."/>
            <person name="Zienkiewicz K."/>
            <person name="Morin E."/>
            <person name="Tisserant E."/>
            <person name="Splivallo R."/>
            <person name="Hainaut M."/>
            <person name="Henrissat B."/>
            <person name="Ohm R."/>
            <person name="Kuo A."/>
            <person name="Yan J."/>
            <person name="Lipzen A."/>
            <person name="Nolan M."/>
            <person name="Labutti K."/>
            <person name="Barry K."/>
            <person name="Goldstein A."/>
            <person name="Labbe J."/>
            <person name="Schadt C."/>
            <person name="Tuskan G."/>
            <person name="Grigoriev I."/>
            <person name="Martin F."/>
            <person name="Vilgalys R."/>
            <person name="Bonito G."/>
        </authorList>
    </citation>
    <scope>NUCLEOTIDE SEQUENCE [LARGE SCALE GENOMIC DNA]</scope>
    <source>
        <strain evidence="1 2">AG-77</strain>
    </source>
</reference>
<accession>A0A197JC63</accession>
<name>A0A197JC63_9FUNG</name>
<protein>
    <submittedName>
        <fullName evidence="1">Uncharacterized protein</fullName>
    </submittedName>
</protein>
<organism evidence="1 2">
    <name type="scientific">Linnemannia elongata AG-77</name>
    <dbReference type="NCBI Taxonomy" id="1314771"/>
    <lineage>
        <taxon>Eukaryota</taxon>
        <taxon>Fungi</taxon>
        <taxon>Fungi incertae sedis</taxon>
        <taxon>Mucoromycota</taxon>
        <taxon>Mortierellomycotina</taxon>
        <taxon>Mortierellomycetes</taxon>
        <taxon>Mortierellales</taxon>
        <taxon>Mortierellaceae</taxon>
        <taxon>Linnemannia</taxon>
    </lineage>
</organism>
<evidence type="ECO:0000313" key="2">
    <source>
        <dbReference type="Proteomes" id="UP000078512"/>
    </source>
</evidence>
<dbReference type="Proteomes" id="UP000078512">
    <property type="component" value="Unassembled WGS sequence"/>
</dbReference>
<sequence length="79" mass="9001">WENNPKLTEFCFSMIGRLDIKLSKSNIVNCAGGVLTELEYTNKIHSREQSVNSMITNQRSPWVNRIYSFTHSVSALPPT</sequence>